<dbReference type="Proteomes" id="UP001141806">
    <property type="component" value="Unassembled WGS sequence"/>
</dbReference>
<dbReference type="AlphaFoldDB" id="A0A9Q0GN50"/>
<proteinExistence type="predicted"/>
<sequence length="154" mass="17921">MLKLLKRRIEWFKSPPFYSLLLYQHHCTAAPPSTPAPSSSTSNCHMLCVTGEVVAMWEVPPSPNTVPWLPPRILWKTEVAEVVSLRKLERIYGNQVILSNKQWQLKAKNREITWLGGSYCVVEERLHGTCKSGGLMWFFYGKELWSGLRSWEWW</sequence>
<organism evidence="1 2">
    <name type="scientific">Protea cynaroides</name>
    <dbReference type="NCBI Taxonomy" id="273540"/>
    <lineage>
        <taxon>Eukaryota</taxon>
        <taxon>Viridiplantae</taxon>
        <taxon>Streptophyta</taxon>
        <taxon>Embryophyta</taxon>
        <taxon>Tracheophyta</taxon>
        <taxon>Spermatophyta</taxon>
        <taxon>Magnoliopsida</taxon>
        <taxon>Proteales</taxon>
        <taxon>Proteaceae</taxon>
        <taxon>Protea</taxon>
    </lineage>
</organism>
<comment type="caution">
    <text evidence="1">The sequence shown here is derived from an EMBL/GenBank/DDBJ whole genome shotgun (WGS) entry which is preliminary data.</text>
</comment>
<dbReference type="EMBL" id="JAMYWD010001008">
    <property type="protein sequence ID" value="KAJ4945388.1"/>
    <property type="molecule type" value="Genomic_DNA"/>
</dbReference>
<keyword evidence="2" id="KW-1185">Reference proteome</keyword>
<name>A0A9Q0GN50_9MAGN</name>
<gene>
    <name evidence="1" type="ORF">NE237_014221</name>
</gene>
<evidence type="ECO:0000313" key="2">
    <source>
        <dbReference type="Proteomes" id="UP001141806"/>
    </source>
</evidence>
<protein>
    <submittedName>
        <fullName evidence="1">Uncharacterized protein</fullName>
    </submittedName>
</protein>
<evidence type="ECO:0000313" key="1">
    <source>
        <dbReference type="EMBL" id="KAJ4945388.1"/>
    </source>
</evidence>
<accession>A0A9Q0GN50</accession>
<reference evidence="1" key="1">
    <citation type="journal article" date="2023" name="Plant J.">
        <title>The genome of the king protea, Protea cynaroides.</title>
        <authorList>
            <person name="Chang J."/>
            <person name="Duong T.A."/>
            <person name="Schoeman C."/>
            <person name="Ma X."/>
            <person name="Roodt D."/>
            <person name="Barker N."/>
            <person name="Li Z."/>
            <person name="Van de Peer Y."/>
            <person name="Mizrachi E."/>
        </authorList>
    </citation>
    <scope>NUCLEOTIDE SEQUENCE</scope>
    <source>
        <tissue evidence="1">Young leaves</tissue>
    </source>
</reference>